<reference evidence="3" key="1">
    <citation type="journal article" date="2019" name="Int. J. Syst. Evol. Microbiol.">
        <title>The Global Catalogue of Microorganisms (GCM) 10K type strain sequencing project: providing services to taxonomists for standard genome sequencing and annotation.</title>
        <authorList>
            <consortium name="The Broad Institute Genomics Platform"/>
            <consortium name="The Broad Institute Genome Sequencing Center for Infectious Disease"/>
            <person name="Wu L."/>
            <person name="Ma J."/>
        </authorList>
    </citation>
    <scope>NUCLEOTIDE SEQUENCE [LARGE SCALE GENOMIC DNA]</scope>
    <source>
        <strain evidence="3">KCTC 42730</strain>
    </source>
</reference>
<name>A0ABV7CFZ8_9GAMM</name>
<accession>A0ABV7CFZ8</accession>
<feature type="signal peptide" evidence="1">
    <location>
        <begin position="1"/>
        <end position="23"/>
    </location>
</feature>
<proteinExistence type="predicted"/>
<gene>
    <name evidence="2" type="ORF">ACFOEE_03035</name>
</gene>
<protein>
    <recommendedName>
        <fullName evidence="4">Carboxypeptidase regulatory-like domain-containing protein</fullName>
    </recommendedName>
</protein>
<sequence>MLKNEKTLIAFAVASALTLTACGSDNDDNVVVNPPEPPTPPVVVVPEVPAALSFVVSANVTDVATSNVIPTATLRFFEQGTDANVPATNVLDVNGNAVDTVALTDGSFAFTLKEGSALNSLVVLVSATGYVTQSFILDLSDKSASITSDLGLTSKSAAGVGDVVVEKAVSGGTSTEDVTAEVASGAAAASVTVPAGTIMQDSAGNAITGTKVALNVTTASRSSGAAAQITPQGMNAAGQSSIAVSVGVANIEMNDDTGKKITKFSSPINVGMTVPADLQIPSLGRTLQTGDELSISSYDETTAKWTNETTKATIGAKNEANNTFNATFATNHLTFFSLNRSVPTCPTNIRALLSGSAVPSRGLAITLNTTDATVSSYLRPGSTEKLLLSQGIISRYSISSDATARVRVYDLDGNVWFTTGSTEVNVCGDIPITLTNPNATPVNETFNVIAVCSNDTTKTTPITGAVVQYRLPNKGYSTATGGEGGAYSLTNLTQGSTYEVKVNTRLAGIQTATITADGTAETMNVSLTCNTTTGGN</sequence>
<evidence type="ECO:0008006" key="4">
    <source>
        <dbReference type="Google" id="ProtNLM"/>
    </source>
</evidence>
<organism evidence="2 3">
    <name type="scientific">Pseudoalteromonas fenneropenaei</name>
    <dbReference type="NCBI Taxonomy" id="1737459"/>
    <lineage>
        <taxon>Bacteria</taxon>
        <taxon>Pseudomonadati</taxon>
        <taxon>Pseudomonadota</taxon>
        <taxon>Gammaproteobacteria</taxon>
        <taxon>Alteromonadales</taxon>
        <taxon>Pseudoalteromonadaceae</taxon>
        <taxon>Pseudoalteromonas</taxon>
    </lineage>
</organism>
<evidence type="ECO:0000256" key="1">
    <source>
        <dbReference type="SAM" id="SignalP"/>
    </source>
</evidence>
<dbReference type="RefSeq" id="WP_377120794.1">
    <property type="nucleotide sequence ID" value="NZ_JBHRSD010000006.1"/>
</dbReference>
<evidence type="ECO:0000313" key="3">
    <source>
        <dbReference type="Proteomes" id="UP001595453"/>
    </source>
</evidence>
<dbReference type="PROSITE" id="PS51257">
    <property type="entry name" value="PROKAR_LIPOPROTEIN"/>
    <property type="match status" value="1"/>
</dbReference>
<comment type="caution">
    <text evidence="2">The sequence shown here is derived from an EMBL/GenBank/DDBJ whole genome shotgun (WGS) entry which is preliminary data.</text>
</comment>
<evidence type="ECO:0000313" key="2">
    <source>
        <dbReference type="EMBL" id="MFC3031497.1"/>
    </source>
</evidence>
<keyword evidence="3" id="KW-1185">Reference proteome</keyword>
<keyword evidence="1" id="KW-0732">Signal</keyword>
<feature type="chain" id="PRO_5046988279" description="Carboxypeptidase regulatory-like domain-containing protein" evidence="1">
    <location>
        <begin position="24"/>
        <end position="536"/>
    </location>
</feature>
<dbReference type="EMBL" id="JBHRSD010000006">
    <property type="protein sequence ID" value="MFC3031497.1"/>
    <property type="molecule type" value="Genomic_DNA"/>
</dbReference>
<dbReference type="Proteomes" id="UP001595453">
    <property type="component" value="Unassembled WGS sequence"/>
</dbReference>